<dbReference type="NCBIfam" id="NF037976">
    <property type="entry name" value="gtrA_1"/>
    <property type="match status" value="1"/>
</dbReference>
<evidence type="ECO:0000259" key="6">
    <source>
        <dbReference type="Pfam" id="PF04138"/>
    </source>
</evidence>
<feature type="transmembrane region" description="Helical" evidence="5">
    <location>
        <begin position="31"/>
        <end position="53"/>
    </location>
</feature>
<evidence type="ECO:0000256" key="4">
    <source>
        <dbReference type="ARBA" id="ARBA00023136"/>
    </source>
</evidence>
<dbReference type="GO" id="GO:0016020">
    <property type="term" value="C:membrane"/>
    <property type="evidence" value="ECO:0007669"/>
    <property type="project" value="UniProtKB-SubCell"/>
</dbReference>
<evidence type="ECO:0000313" key="7">
    <source>
        <dbReference type="EMBL" id="PCI75308.1"/>
    </source>
</evidence>
<evidence type="ECO:0000256" key="2">
    <source>
        <dbReference type="ARBA" id="ARBA00022692"/>
    </source>
</evidence>
<protein>
    <submittedName>
        <fullName evidence="7">Polysaccharide biosynthesis protein GtrA</fullName>
    </submittedName>
</protein>
<dbReference type="Pfam" id="PF04138">
    <property type="entry name" value="GtrA_DPMS_TM"/>
    <property type="match status" value="1"/>
</dbReference>
<evidence type="ECO:0000256" key="5">
    <source>
        <dbReference type="SAM" id="Phobius"/>
    </source>
</evidence>
<keyword evidence="2 5" id="KW-0812">Transmembrane</keyword>
<accession>A0A2A4WY07</accession>
<keyword evidence="4 5" id="KW-0472">Membrane</keyword>
<name>A0A2A4WY07_9GAMM</name>
<dbReference type="AlphaFoldDB" id="A0A2A4WY07"/>
<evidence type="ECO:0000256" key="3">
    <source>
        <dbReference type="ARBA" id="ARBA00022989"/>
    </source>
</evidence>
<feature type="domain" description="GtrA/DPMS transmembrane" evidence="6">
    <location>
        <begin position="6"/>
        <end position="128"/>
    </location>
</feature>
<evidence type="ECO:0000256" key="1">
    <source>
        <dbReference type="ARBA" id="ARBA00004141"/>
    </source>
</evidence>
<comment type="caution">
    <text evidence="7">The sequence shown here is derived from an EMBL/GenBank/DDBJ whole genome shotgun (WGS) entry which is preliminary data.</text>
</comment>
<dbReference type="InterPro" id="IPR007267">
    <property type="entry name" value="GtrA_DPMS_TM"/>
</dbReference>
<evidence type="ECO:0000313" key="8">
    <source>
        <dbReference type="Proteomes" id="UP000218767"/>
    </source>
</evidence>
<dbReference type="EMBL" id="NVUL01000078">
    <property type="protein sequence ID" value="PCI75308.1"/>
    <property type="molecule type" value="Genomic_DNA"/>
</dbReference>
<dbReference type="Proteomes" id="UP000218767">
    <property type="component" value="Unassembled WGS sequence"/>
</dbReference>
<feature type="transmembrane region" description="Helical" evidence="5">
    <location>
        <begin position="73"/>
        <end position="90"/>
    </location>
</feature>
<dbReference type="GO" id="GO:0000271">
    <property type="term" value="P:polysaccharide biosynthetic process"/>
    <property type="evidence" value="ECO:0007669"/>
    <property type="project" value="InterPro"/>
</dbReference>
<feature type="transmembrane region" description="Helical" evidence="5">
    <location>
        <begin position="102"/>
        <end position="122"/>
    </location>
</feature>
<keyword evidence="3 5" id="KW-1133">Transmembrane helix</keyword>
<organism evidence="7 8">
    <name type="scientific">SAR86 cluster bacterium</name>
    <dbReference type="NCBI Taxonomy" id="2030880"/>
    <lineage>
        <taxon>Bacteria</taxon>
        <taxon>Pseudomonadati</taxon>
        <taxon>Pseudomonadota</taxon>
        <taxon>Gammaproteobacteria</taxon>
        <taxon>SAR86 cluster</taxon>
    </lineage>
</organism>
<sequence length="132" mass="14592">MTIAFKYSLFAVLATLLNLSAQEVVVRTYDGAFAIYLAIALGTLAGLVSKYLLDKKYIFQFITASHREDLGKFTLYGLTGIATTAIFWGFELGFDSFIGGRTARYVGAVIGLSIGYGVKYRLDKRYVFARQA</sequence>
<comment type="subcellular location">
    <subcellularLocation>
        <location evidence="1">Membrane</location>
        <topology evidence="1">Multi-pass membrane protein</topology>
    </subcellularLocation>
</comment>
<gene>
    <name evidence="7" type="ORF">COB20_13240</name>
</gene>
<proteinExistence type="predicted"/>
<reference evidence="8" key="1">
    <citation type="submission" date="2017-08" db="EMBL/GenBank/DDBJ databases">
        <title>A dynamic microbial community with high functional redundancy inhabits the cold, oxic subseafloor aquifer.</title>
        <authorList>
            <person name="Tully B.J."/>
            <person name="Wheat C.G."/>
            <person name="Glazer B.T."/>
            <person name="Huber J.A."/>
        </authorList>
    </citation>
    <scope>NUCLEOTIDE SEQUENCE [LARGE SCALE GENOMIC DNA]</scope>
</reference>